<name>A0AAW0QTB2_9PEZI</name>
<proteinExistence type="predicted"/>
<evidence type="ECO:0000313" key="3">
    <source>
        <dbReference type="Proteomes" id="UP001392437"/>
    </source>
</evidence>
<feature type="compositionally biased region" description="Polar residues" evidence="1">
    <location>
        <begin position="267"/>
        <end position="278"/>
    </location>
</feature>
<feature type="compositionally biased region" description="Low complexity" evidence="1">
    <location>
        <begin position="81"/>
        <end position="91"/>
    </location>
</feature>
<organism evidence="2 3">
    <name type="scientific">Apiospora kogelbergensis</name>
    <dbReference type="NCBI Taxonomy" id="1337665"/>
    <lineage>
        <taxon>Eukaryota</taxon>
        <taxon>Fungi</taxon>
        <taxon>Dikarya</taxon>
        <taxon>Ascomycota</taxon>
        <taxon>Pezizomycotina</taxon>
        <taxon>Sordariomycetes</taxon>
        <taxon>Xylariomycetidae</taxon>
        <taxon>Amphisphaeriales</taxon>
        <taxon>Apiosporaceae</taxon>
        <taxon>Apiospora</taxon>
    </lineage>
</organism>
<feature type="compositionally biased region" description="Low complexity" evidence="1">
    <location>
        <begin position="34"/>
        <end position="44"/>
    </location>
</feature>
<reference evidence="2 3" key="1">
    <citation type="submission" date="2023-01" db="EMBL/GenBank/DDBJ databases">
        <title>Analysis of 21 Apiospora genomes using comparative genomics revels a genus with tremendous synthesis potential of carbohydrate active enzymes and secondary metabolites.</title>
        <authorList>
            <person name="Sorensen T."/>
        </authorList>
    </citation>
    <scope>NUCLEOTIDE SEQUENCE [LARGE SCALE GENOMIC DNA]</scope>
    <source>
        <strain evidence="2 3">CBS 117206</strain>
    </source>
</reference>
<sequence length="306" mass="33100">MHEAKAKPPAVVVSDAKMPGPKRMGNLYNRRQKTGSSGDSTTSLSTSIKVSILAASAVSTLPSKAEAGSNTHPVTVEKRPTTPASPASSASRMGLQPLNTQRAKEGISRSQSPSQHRDNHGPSSSQPTRSRKASGLSESDISHFLLLSPNATTLVPMSHLVEEDREMQRLTQELENDFRGLASADAPRQAQKSRTPPRRLRSLSPEQQRQSVCVGPLKLRKEPKKSQRPDPSPSRDTTSKSARPRGGDSSPPSRKDTPPPTGKASDQGRTSRLSQGSPSKGGRDEGNRFNALKRRDEFVKYHGGFF</sequence>
<gene>
    <name evidence="2" type="ORF">PG999_011637</name>
</gene>
<feature type="region of interest" description="Disordered" evidence="1">
    <location>
        <begin position="180"/>
        <end position="306"/>
    </location>
</feature>
<comment type="caution">
    <text evidence="2">The sequence shown here is derived from an EMBL/GenBank/DDBJ whole genome shotgun (WGS) entry which is preliminary data.</text>
</comment>
<feature type="region of interest" description="Disordered" evidence="1">
    <location>
        <begin position="60"/>
        <end position="137"/>
    </location>
</feature>
<dbReference type="Proteomes" id="UP001392437">
    <property type="component" value="Unassembled WGS sequence"/>
</dbReference>
<feature type="region of interest" description="Disordered" evidence="1">
    <location>
        <begin position="1"/>
        <end position="44"/>
    </location>
</feature>
<feature type="compositionally biased region" description="Basic and acidic residues" evidence="1">
    <location>
        <begin position="281"/>
        <end position="300"/>
    </location>
</feature>
<keyword evidence="3" id="KW-1185">Reference proteome</keyword>
<dbReference type="AlphaFoldDB" id="A0AAW0QTB2"/>
<accession>A0AAW0QTB2</accession>
<dbReference type="EMBL" id="JAQQWP010000009">
    <property type="protein sequence ID" value="KAK8101263.1"/>
    <property type="molecule type" value="Genomic_DNA"/>
</dbReference>
<evidence type="ECO:0000313" key="2">
    <source>
        <dbReference type="EMBL" id="KAK8101263.1"/>
    </source>
</evidence>
<evidence type="ECO:0000256" key="1">
    <source>
        <dbReference type="SAM" id="MobiDB-lite"/>
    </source>
</evidence>
<protein>
    <submittedName>
        <fullName evidence="2">Uncharacterized protein</fullName>
    </submittedName>
</protein>
<feature type="compositionally biased region" description="Polar residues" evidence="1">
    <location>
        <begin position="60"/>
        <end position="73"/>
    </location>
</feature>